<protein>
    <submittedName>
        <fullName evidence="1">Interleukin-1 receptor-associated kinase 4</fullName>
    </submittedName>
</protein>
<dbReference type="CDD" id="cd08793">
    <property type="entry name" value="Death_IRAK4"/>
    <property type="match status" value="1"/>
</dbReference>
<dbReference type="Gene3D" id="1.10.533.10">
    <property type="entry name" value="Death Domain, Fas"/>
    <property type="match status" value="1"/>
</dbReference>
<evidence type="ECO:0000313" key="1">
    <source>
        <dbReference type="Ensembl" id="ENSCCRP00015048184.1"/>
    </source>
</evidence>
<proteinExistence type="predicted"/>
<dbReference type="FunFam" id="1.10.533.10:FF:000028">
    <property type="entry name" value="Interleukin 1 receptor-associated kinase 4"/>
    <property type="match status" value="1"/>
</dbReference>
<dbReference type="Gene3D" id="3.30.200.20">
    <property type="entry name" value="Phosphorylase Kinase, domain 1"/>
    <property type="match status" value="1"/>
</dbReference>
<dbReference type="SUPFAM" id="SSF47986">
    <property type="entry name" value="DEATH domain"/>
    <property type="match status" value="1"/>
</dbReference>
<dbReference type="Proteomes" id="UP000694700">
    <property type="component" value="Unplaced"/>
</dbReference>
<reference evidence="1" key="1">
    <citation type="submission" date="2025-08" db="UniProtKB">
        <authorList>
            <consortium name="Ensembl"/>
        </authorList>
    </citation>
    <scope>IDENTIFICATION</scope>
</reference>
<dbReference type="Ensembl" id="ENSCCRT00015049802.1">
    <property type="protein sequence ID" value="ENSCCRP00015048184.1"/>
    <property type="gene ID" value="ENSCCRG00015019931.1"/>
</dbReference>
<dbReference type="InterPro" id="IPR037970">
    <property type="entry name" value="IRAK4_Death"/>
</dbReference>
<dbReference type="AlphaFoldDB" id="A0A8C1V7L7"/>
<dbReference type="InterPro" id="IPR011029">
    <property type="entry name" value="DEATH-like_dom_sf"/>
</dbReference>
<sequence>MCDVTRDTPVRKLRFSTLRALSDLLDPQHTWRSVATDISGASGEARYSQQHIRRFEAVVLQGKSPTMEMLFDWGTTDCTVGDLVEILLRHQLLAAVSVLLPDHSSCHASAGAPAHQRFIFIFSIANSLPLSFPQSLKTTLMTVFIVQGHVYSFCTLTVMTGGWDDRPVKDGGCLLGTGGFGVVFRGSMGGTDVACLSAHKSHLISDML</sequence>
<accession>A0A8C1V7L7</accession>
<name>A0A8C1V7L7_CYPCA</name>
<organism evidence="1 2">
    <name type="scientific">Cyprinus carpio</name>
    <name type="common">Common carp</name>
    <dbReference type="NCBI Taxonomy" id="7962"/>
    <lineage>
        <taxon>Eukaryota</taxon>
        <taxon>Metazoa</taxon>
        <taxon>Chordata</taxon>
        <taxon>Craniata</taxon>
        <taxon>Vertebrata</taxon>
        <taxon>Euteleostomi</taxon>
        <taxon>Actinopterygii</taxon>
        <taxon>Neopterygii</taxon>
        <taxon>Teleostei</taxon>
        <taxon>Ostariophysi</taxon>
        <taxon>Cypriniformes</taxon>
        <taxon>Cyprinidae</taxon>
        <taxon>Cyprininae</taxon>
        <taxon>Cyprinus</taxon>
    </lineage>
</organism>
<evidence type="ECO:0000313" key="2">
    <source>
        <dbReference type="Proteomes" id="UP000694700"/>
    </source>
</evidence>